<name>A0A401RK34_CHIPU</name>
<dbReference type="AlphaFoldDB" id="A0A401RK34"/>
<comment type="caution">
    <text evidence="2">The sequence shown here is derived from an EMBL/GenBank/DDBJ whole genome shotgun (WGS) entry which is preliminary data.</text>
</comment>
<protein>
    <submittedName>
        <fullName evidence="2">Uncharacterized protein</fullName>
    </submittedName>
</protein>
<keyword evidence="3" id="KW-1185">Reference proteome</keyword>
<sequence>MLSSCLSLSLCPRGIRDLVCCGARSDVFPSGATGRTEVCSSADCRCWDSWAVRSWTYSPSWPAHPLNKTVSQSVGSPTGVLCPAQQERGRALSPRGCPEAFGSHGPGRWKRRSE</sequence>
<dbReference type="EMBL" id="BEZZ01008700">
    <property type="protein sequence ID" value="GCC18513.1"/>
    <property type="molecule type" value="Genomic_DNA"/>
</dbReference>
<proteinExistence type="predicted"/>
<accession>A0A401RK34</accession>
<evidence type="ECO:0000313" key="3">
    <source>
        <dbReference type="Proteomes" id="UP000287033"/>
    </source>
</evidence>
<organism evidence="2 3">
    <name type="scientific">Chiloscyllium punctatum</name>
    <name type="common">Brownbanded bambooshark</name>
    <name type="synonym">Hemiscyllium punctatum</name>
    <dbReference type="NCBI Taxonomy" id="137246"/>
    <lineage>
        <taxon>Eukaryota</taxon>
        <taxon>Metazoa</taxon>
        <taxon>Chordata</taxon>
        <taxon>Craniata</taxon>
        <taxon>Vertebrata</taxon>
        <taxon>Chondrichthyes</taxon>
        <taxon>Elasmobranchii</taxon>
        <taxon>Galeomorphii</taxon>
        <taxon>Galeoidea</taxon>
        <taxon>Orectolobiformes</taxon>
        <taxon>Hemiscylliidae</taxon>
        <taxon>Chiloscyllium</taxon>
    </lineage>
</organism>
<reference evidence="2 3" key="1">
    <citation type="journal article" date="2018" name="Nat. Ecol. Evol.">
        <title>Shark genomes provide insights into elasmobranch evolution and the origin of vertebrates.</title>
        <authorList>
            <person name="Hara Y"/>
            <person name="Yamaguchi K"/>
            <person name="Onimaru K"/>
            <person name="Kadota M"/>
            <person name="Koyanagi M"/>
            <person name="Keeley SD"/>
            <person name="Tatsumi K"/>
            <person name="Tanaka K"/>
            <person name="Motone F"/>
            <person name="Kageyama Y"/>
            <person name="Nozu R"/>
            <person name="Adachi N"/>
            <person name="Nishimura O"/>
            <person name="Nakagawa R"/>
            <person name="Tanegashima C"/>
            <person name="Kiyatake I"/>
            <person name="Matsumoto R"/>
            <person name="Murakumo K"/>
            <person name="Nishida K"/>
            <person name="Terakita A"/>
            <person name="Kuratani S"/>
            <person name="Sato K"/>
            <person name="Hyodo S Kuraku.S."/>
        </authorList>
    </citation>
    <scope>NUCLEOTIDE SEQUENCE [LARGE SCALE GENOMIC DNA]</scope>
</reference>
<evidence type="ECO:0000256" key="1">
    <source>
        <dbReference type="SAM" id="MobiDB-lite"/>
    </source>
</evidence>
<evidence type="ECO:0000313" key="2">
    <source>
        <dbReference type="EMBL" id="GCC18513.1"/>
    </source>
</evidence>
<dbReference type="Proteomes" id="UP000287033">
    <property type="component" value="Unassembled WGS sequence"/>
</dbReference>
<feature type="region of interest" description="Disordered" evidence="1">
    <location>
        <begin position="90"/>
        <end position="114"/>
    </location>
</feature>
<gene>
    <name evidence="2" type="ORF">chiPu_0022535</name>
</gene>